<proteinExistence type="predicted"/>
<name>T1JQ98_TETUR</name>
<protein>
    <submittedName>
        <fullName evidence="1">Uncharacterized protein</fullName>
    </submittedName>
</protein>
<reference evidence="1" key="2">
    <citation type="submission" date="2015-06" db="UniProtKB">
        <authorList>
            <consortium name="EnsemblMetazoa"/>
        </authorList>
    </citation>
    <scope>IDENTIFICATION</scope>
</reference>
<keyword evidence="2" id="KW-1185">Reference proteome</keyword>
<dbReference type="AlphaFoldDB" id="T1JQ98"/>
<dbReference type="HOGENOM" id="CLU_3016784_0_0_1"/>
<organism evidence="1 2">
    <name type="scientific">Tetranychus urticae</name>
    <name type="common">Two-spotted spider mite</name>
    <dbReference type="NCBI Taxonomy" id="32264"/>
    <lineage>
        <taxon>Eukaryota</taxon>
        <taxon>Metazoa</taxon>
        <taxon>Ecdysozoa</taxon>
        <taxon>Arthropoda</taxon>
        <taxon>Chelicerata</taxon>
        <taxon>Arachnida</taxon>
        <taxon>Acari</taxon>
        <taxon>Acariformes</taxon>
        <taxon>Trombidiformes</taxon>
        <taxon>Prostigmata</taxon>
        <taxon>Eleutherengona</taxon>
        <taxon>Raphignathae</taxon>
        <taxon>Tetranychoidea</taxon>
        <taxon>Tetranychidae</taxon>
        <taxon>Tetranychus</taxon>
    </lineage>
</organism>
<dbReference type="EMBL" id="CAEY01000437">
    <property type="status" value="NOT_ANNOTATED_CDS"/>
    <property type="molecule type" value="Genomic_DNA"/>
</dbReference>
<accession>T1JQ98</accession>
<sequence>MKGKWTDKWAHQKIQEKQENDRLVSISPSQSVFIVNMICHHCYNQVNHANLLTGYR</sequence>
<dbReference type="EnsemblMetazoa" id="tetur01g02440.1">
    <property type="protein sequence ID" value="tetur01g02440.1"/>
    <property type="gene ID" value="tetur01g02440"/>
</dbReference>
<evidence type="ECO:0000313" key="1">
    <source>
        <dbReference type="EnsemblMetazoa" id="tetur01g02440.1"/>
    </source>
</evidence>
<reference evidence="2" key="1">
    <citation type="submission" date="2011-08" db="EMBL/GenBank/DDBJ databases">
        <authorList>
            <person name="Rombauts S."/>
        </authorList>
    </citation>
    <scope>NUCLEOTIDE SEQUENCE</scope>
    <source>
        <strain evidence="2">London</strain>
    </source>
</reference>
<evidence type="ECO:0000313" key="2">
    <source>
        <dbReference type="Proteomes" id="UP000015104"/>
    </source>
</evidence>
<dbReference type="Proteomes" id="UP000015104">
    <property type="component" value="Unassembled WGS sequence"/>
</dbReference>